<dbReference type="GeneID" id="61367575"/>
<dbReference type="InterPro" id="IPR002195">
    <property type="entry name" value="Dihydroorotase_CS"/>
</dbReference>
<gene>
    <name evidence="7" type="ORF">K1W68_04905</name>
</gene>
<organism evidence="7 8">
    <name type="scientific">Novacetimonas hansenii</name>
    <name type="common">Komagataeibacter hansenii</name>
    <dbReference type="NCBI Taxonomy" id="436"/>
    <lineage>
        <taxon>Bacteria</taxon>
        <taxon>Pseudomonadati</taxon>
        <taxon>Pseudomonadota</taxon>
        <taxon>Alphaproteobacteria</taxon>
        <taxon>Acetobacterales</taxon>
        <taxon>Acetobacteraceae</taxon>
        <taxon>Novacetimonas</taxon>
    </lineage>
</organism>
<reference evidence="7" key="2">
    <citation type="submission" date="2022-03" db="EMBL/GenBank/DDBJ databases">
        <authorList>
            <person name="Ryngajllo M."/>
            <person name="Jacek P."/>
            <person name="Kubiak K."/>
        </authorList>
    </citation>
    <scope>NUCLEOTIDE SEQUENCE</scope>
    <source>
        <strain evidence="7">SI1</strain>
    </source>
</reference>
<accession>A0AAW5ERJ1</accession>
<dbReference type="InterPro" id="IPR050138">
    <property type="entry name" value="DHOase/Allantoinase_Hydrolase"/>
</dbReference>
<dbReference type="NCBIfam" id="NF006559">
    <property type="entry name" value="PRK09060.1"/>
    <property type="match status" value="1"/>
</dbReference>
<protein>
    <submittedName>
        <fullName evidence="7">Dihydroorotase</fullName>
        <ecNumber evidence="7">3.5.2.3</ecNumber>
    </submittedName>
</protein>
<comment type="caution">
    <text evidence="7">The sequence shown here is derived from an EMBL/GenBank/DDBJ whole genome shotgun (WGS) entry which is preliminary data.</text>
</comment>
<comment type="similarity">
    <text evidence="3">Belongs to the metallo-dependent hydrolases superfamily. DHOase family. Class I DHOase subfamily.</text>
</comment>
<dbReference type="NCBIfam" id="TIGR00857">
    <property type="entry name" value="pyrC_multi"/>
    <property type="match status" value="1"/>
</dbReference>
<evidence type="ECO:0000256" key="3">
    <source>
        <dbReference type="ARBA" id="ARBA00010286"/>
    </source>
</evidence>
<dbReference type="Pfam" id="PF01979">
    <property type="entry name" value="Amidohydro_1"/>
    <property type="match status" value="1"/>
</dbReference>
<sequence>MTEYDLILKNGHVQIDGLHQCDIGCRDGRIAAIGNISPSMGRTVMDCSNLVILPGLIDPHVHLRDPGNPAVETIHDGTRGAILGGITTVFDMPNTLEPVTSRAVLDRKRDFVADQAWCDIGMYVWGVHDNIPALSHLELQPNVCAIKVFMAGNMMVDDDAGLEALMRSGTRRVCYHSEDNDRLLERRKLFTEGQPHRMHSEWRDVECAFLGTRRLLALARRTGRPTHILHVSTMQEIEYIQSYRDICTAEVLVNHLTQIGPEVYDTHGGYAVMNPPIRGREHYDALWRAINEGHVDCIGSDHAPHARAAKERPWPSTAAGLTGVQTLLPIMLDHVNAGRLSLARMVQLMAHGPARVYGAINKGRIALDYDADFTIVDMKKKRTIEESWITSPCGWTPFHGYSCHGWPHATVIRGRIVMREDQVLGQATGKPVFFH</sequence>
<dbReference type="Gene3D" id="3.20.20.140">
    <property type="entry name" value="Metal-dependent hydrolases"/>
    <property type="match status" value="1"/>
</dbReference>
<dbReference type="GO" id="GO:0005737">
    <property type="term" value="C:cytoplasm"/>
    <property type="evidence" value="ECO:0007669"/>
    <property type="project" value="TreeGrafter"/>
</dbReference>
<dbReference type="PROSITE" id="PS00483">
    <property type="entry name" value="DIHYDROOROTASE_2"/>
    <property type="match status" value="1"/>
</dbReference>
<comment type="cofactor">
    <cofactor evidence="1">
        <name>Zn(2+)</name>
        <dbReference type="ChEBI" id="CHEBI:29105"/>
    </cofactor>
</comment>
<dbReference type="InterPro" id="IPR032466">
    <property type="entry name" value="Metal_Hydrolase"/>
</dbReference>
<dbReference type="InterPro" id="IPR011059">
    <property type="entry name" value="Metal-dep_hydrolase_composite"/>
</dbReference>
<dbReference type="GO" id="GO:0046872">
    <property type="term" value="F:metal ion binding"/>
    <property type="evidence" value="ECO:0007669"/>
    <property type="project" value="UniProtKB-KW"/>
</dbReference>
<dbReference type="RefSeq" id="WP_003619657.1">
    <property type="nucleotide sequence ID" value="NZ_BJNN01000046.1"/>
</dbReference>
<dbReference type="EC" id="3.5.2.3" evidence="7"/>
<dbReference type="SUPFAM" id="SSF51556">
    <property type="entry name" value="Metallo-dependent hydrolases"/>
    <property type="match status" value="1"/>
</dbReference>
<reference evidence="7" key="1">
    <citation type="journal article" date="2021" name="Polymers (Basel)">
        <title>Highly Stretchable Bacterial Cellulose Produced by Komagataeibacter hansenii SI1.</title>
        <authorList>
            <person name="Cielecka I."/>
            <person name="Ryngajllo M."/>
            <person name="Maniukiewicz W."/>
            <person name="Bielecki S."/>
        </authorList>
    </citation>
    <scope>NUCLEOTIDE SEQUENCE</scope>
    <source>
        <strain evidence="7">SI1</strain>
    </source>
</reference>
<keyword evidence="5 7" id="KW-0378">Hydrolase</keyword>
<evidence type="ECO:0000256" key="1">
    <source>
        <dbReference type="ARBA" id="ARBA00001947"/>
    </source>
</evidence>
<dbReference type="PANTHER" id="PTHR43668">
    <property type="entry name" value="ALLANTOINASE"/>
    <property type="match status" value="1"/>
</dbReference>
<evidence type="ECO:0000256" key="4">
    <source>
        <dbReference type="ARBA" id="ARBA00022723"/>
    </source>
</evidence>
<dbReference type="Gene3D" id="2.30.40.10">
    <property type="entry name" value="Urease, subunit C, domain 1"/>
    <property type="match status" value="1"/>
</dbReference>
<keyword evidence="4" id="KW-0479">Metal-binding</keyword>
<dbReference type="SUPFAM" id="SSF51338">
    <property type="entry name" value="Composite domain of metallo-dependent hydrolases"/>
    <property type="match status" value="1"/>
</dbReference>
<evidence type="ECO:0000313" key="8">
    <source>
        <dbReference type="Proteomes" id="UP001202887"/>
    </source>
</evidence>
<evidence type="ECO:0000256" key="2">
    <source>
        <dbReference type="ARBA" id="ARBA00002368"/>
    </source>
</evidence>
<dbReference type="AlphaFoldDB" id="A0AAW5ERJ1"/>
<dbReference type="EMBL" id="JAIBCX010000008">
    <property type="protein sequence ID" value="MCJ8353337.1"/>
    <property type="molecule type" value="Genomic_DNA"/>
</dbReference>
<dbReference type="GO" id="GO:0004151">
    <property type="term" value="F:dihydroorotase activity"/>
    <property type="evidence" value="ECO:0007669"/>
    <property type="project" value="UniProtKB-EC"/>
</dbReference>
<dbReference type="PROSITE" id="PS00482">
    <property type="entry name" value="DIHYDROOROTASE_1"/>
    <property type="match status" value="1"/>
</dbReference>
<dbReference type="PANTHER" id="PTHR43668:SF4">
    <property type="entry name" value="ALLANTOINASE"/>
    <property type="match status" value="1"/>
</dbReference>
<dbReference type="GO" id="GO:0004038">
    <property type="term" value="F:allantoinase activity"/>
    <property type="evidence" value="ECO:0007669"/>
    <property type="project" value="TreeGrafter"/>
</dbReference>
<dbReference type="GO" id="GO:0006145">
    <property type="term" value="P:purine nucleobase catabolic process"/>
    <property type="evidence" value="ECO:0007669"/>
    <property type="project" value="TreeGrafter"/>
</dbReference>
<proteinExistence type="inferred from homology"/>
<evidence type="ECO:0000256" key="5">
    <source>
        <dbReference type="ARBA" id="ARBA00022801"/>
    </source>
</evidence>
<evidence type="ECO:0000259" key="6">
    <source>
        <dbReference type="Pfam" id="PF01979"/>
    </source>
</evidence>
<dbReference type="Proteomes" id="UP001202887">
    <property type="component" value="Unassembled WGS sequence"/>
</dbReference>
<evidence type="ECO:0000313" key="7">
    <source>
        <dbReference type="EMBL" id="MCJ8353337.1"/>
    </source>
</evidence>
<feature type="domain" description="Amidohydrolase-related" evidence="6">
    <location>
        <begin position="51"/>
        <end position="417"/>
    </location>
</feature>
<comment type="function">
    <text evidence="2">Catalyzes the reversible cyclization of carbamoyl aspartate to dihydroorotate.</text>
</comment>
<dbReference type="InterPro" id="IPR006680">
    <property type="entry name" value="Amidohydro-rel"/>
</dbReference>
<name>A0AAW5ERJ1_NOVHA</name>